<evidence type="ECO:0000256" key="6">
    <source>
        <dbReference type="ARBA" id="ARBA00022723"/>
    </source>
</evidence>
<evidence type="ECO:0000259" key="14">
    <source>
        <dbReference type="Pfam" id="PF02784"/>
    </source>
</evidence>
<name>A0ABR9E691_9GAMM</name>
<dbReference type="Gene3D" id="1.20.58.930">
    <property type="match status" value="1"/>
</dbReference>
<evidence type="ECO:0000256" key="3">
    <source>
        <dbReference type="ARBA" id="ARBA00002257"/>
    </source>
</evidence>
<feature type="domain" description="Arginine decarboxylase helical bundle" evidence="15">
    <location>
        <begin position="366"/>
        <end position="448"/>
    </location>
</feature>
<dbReference type="InterPro" id="IPR041128">
    <property type="entry name" value="Arg_decarbox_C"/>
</dbReference>
<dbReference type="PRINTS" id="PR01180">
    <property type="entry name" value="ARGDCRBXLASE"/>
</dbReference>
<comment type="cofactor">
    <cofactor evidence="1">
        <name>pyridoxal 5'-phosphate</name>
        <dbReference type="ChEBI" id="CHEBI:597326"/>
    </cofactor>
</comment>
<evidence type="ECO:0000256" key="7">
    <source>
        <dbReference type="ARBA" id="ARBA00022793"/>
    </source>
</evidence>
<evidence type="ECO:0000256" key="1">
    <source>
        <dbReference type="ARBA" id="ARBA00001933"/>
    </source>
</evidence>
<dbReference type="RefSeq" id="WP_192506021.1">
    <property type="nucleotide sequence ID" value="NZ_AQGV01000009.1"/>
</dbReference>
<evidence type="ECO:0000256" key="12">
    <source>
        <dbReference type="ARBA" id="ARBA00023239"/>
    </source>
</evidence>
<dbReference type="PANTHER" id="PTHR43295:SF9">
    <property type="entry name" value="BIOSYNTHETIC ARGININE DECARBOXYLASE"/>
    <property type="match status" value="1"/>
</dbReference>
<dbReference type="Gene3D" id="2.40.37.10">
    <property type="entry name" value="Lyase, Ornithine Decarboxylase, Chain A, domain 1"/>
    <property type="match status" value="1"/>
</dbReference>
<dbReference type="Pfam" id="PF17810">
    <property type="entry name" value="Arg_decarb_HB"/>
    <property type="match status" value="1"/>
</dbReference>
<dbReference type="PANTHER" id="PTHR43295">
    <property type="entry name" value="ARGININE DECARBOXYLASE"/>
    <property type="match status" value="1"/>
</dbReference>
<evidence type="ECO:0000256" key="8">
    <source>
        <dbReference type="ARBA" id="ARBA00022842"/>
    </source>
</evidence>
<evidence type="ECO:0000256" key="5">
    <source>
        <dbReference type="ARBA" id="ARBA00012426"/>
    </source>
</evidence>
<keyword evidence="10" id="KW-0745">Spermidine biosynthesis</keyword>
<dbReference type="SUPFAM" id="SSF50621">
    <property type="entry name" value="Alanine racemase C-terminal domain-like"/>
    <property type="match status" value="1"/>
</dbReference>
<dbReference type="InterPro" id="IPR002985">
    <property type="entry name" value="Arg_decrbxlase"/>
</dbReference>
<keyword evidence="12" id="KW-0456">Lyase</keyword>
<evidence type="ECO:0000256" key="4">
    <source>
        <dbReference type="ARBA" id="ARBA00008357"/>
    </source>
</evidence>
<evidence type="ECO:0000259" key="15">
    <source>
        <dbReference type="Pfam" id="PF17810"/>
    </source>
</evidence>
<dbReference type="NCBIfam" id="NF003763">
    <property type="entry name" value="PRK05354.1"/>
    <property type="match status" value="1"/>
</dbReference>
<dbReference type="PRINTS" id="PR01179">
    <property type="entry name" value="ODADCRBXLASE"/>
</dbReference>
<dbReference type="EC" id="4.1.1.19" evidence="5 13"/>
<gene>
    <name evidence="17" type="primary">speA</name>
    <name evidence="17" type="ORF">PAUR_a3533</name>
</gene>
<dbReference type="InterPro" id="IPR022644">
    <property type="entry name" value="De-COase2_N"/>
</dbReference>
<reference evidence="17 18" key="1">
    <citation type="submission" date="2015-03" db="EMBL/GenBank/DDBJ databases">
        <title>Genome sequence of Pseudoalteromonas aurantia.</title>
        <authorList>
            <person name="Xie B.-B."/>
            <person name="Rong J.-C."/>
            <person name="Qin Q.-L."/>
            <person name="Zhang Y.-Z."/>
        </authorList>
    </citation>
    <scope>NUCLEOTIDE SEQUENCE [LARGE SCALE GENOMIC DNA]</scope>
    <source>
        <strain evidence="17 18">208</strain>
    </source>
</reference>
<dbReference type="CDD" id="cd06830">
    <property type="entry name" value="PLPDE_III_ADC"/>
    <property type="match status" value="1"/>
</dbReference>
<protein>
    <recommendedName>
        <fullName evidence="5 13">Arginine decarboxylase</fullName>
        <ecNumber evidence="5 13">4.1.1.19</ecNumber>
    </recommendedName>
</protein>
<dbReference type="PIRSF" id="PIRSF001336">
    <property type="entry name" value="Arg_decrbxlase"/>
    <property type="match status" value="1"/>
</dbReference>
<keyword evidence="7" id="KW-0210">Decarboxylase</keyword>
<evidence type="ECO:0000313" key="18">
    <source>
        <dbReference type="Proteomes" id="UP000615755"/>
    </source>
</evidence>
<dbReference type="NCBIfam" id="TIGR01273">
    <property type="entry name" value="speA"/>
    <property type="match status" value="1"/>
</dbReference>
<dbReference type="Pfam" id="PF02784">
    <property type="entry name" value="Orn_Arg_deC_N"/>
    <property type="match status" value="1"/>
</dbReference>
<proteinExistence type="inferred from homology"/>
<dbReference type="Gene3D" id="3.20.20.10">
    <property type="entry name" value="Alanine racemase"/>
    <property type="match status" value="1"/>
</dbReference>
<dbReference type="SUPFAM" id="SSF51419">
    <property type="entry name" value="PLP-binding barrel"/>
    <property type="match status" value="1"/>
</dbReference>
<comment type="similarity">
    <text evidence="4">Belongs to the Orn/Lys/Arg decarboxylase class-II family. SpeA subfamily.</text>
</comment>
<comment type="caution">
    <text evidence="17">The sequence shown here is derived from an EMBL/GenBank/DDBJ whole genome shotgun (WGS) entry which is preliminary data.</text>
</comment>
<dbReference type="EMBL" id="AQGV01000009">
    <property type="protein sequence ID" value="MBE0366511.1"/>
    <property type="molecule type" value="Genomic_DNA"/>
</dbReference>
<dbReference type="Gene3D" id="1.10.287.3440">
    <property type="match status" value="1"/>
</dbReference>
<comment type="cofactor">
    <cofactor evidence="2">
        <name>Mg(2+)</name>
        <dbReference type="ChEBI" id="CHEBI:18420"/>
    </cofactor>
</comment>
<organism evidence="17 18">
    <name type="scientific">Pseudoalteromonas aurantia 208</name>
    <dbReference type="NCBI Taxonomy" id="1314867"/>
    <lineage>
        <taxon>Bacteria</taxon>
        <taxon>Pseudomonadati</taxon>
        <taxon>Pseudomonadota</taxon>
        <taxon>Gammaproteobacteria</taxon>
        <taxon>Alteromonadales</taxon>
        <taxon>Pseudoalteromonadaceae</taxon>
        <taxon>Pseudoalteromonas</taxon>
    </lineage>
</organism>
<evidence type="ECO:0000256" key="13">
    <source>
        <dbReference type="NCBIfam" id="TIGR01273"/>
    </source>
</evidence>
<evidence type="ECO:0000256" key="11">
    <source>
        <dbReference type="ARBA" id="ARBA00023115"/>
    </source>
</evidence>
<keyword evidence="8" id="KW-0460">Magnesium</keyword>
<dbReference type="InterPro" id="IPR009006">
    <property type="entry name" value="Ala_racemase/Decarboxylase_C"/>
</dbReference>
<keyword evidence="9" id="KW-0663">Pyridoxal phosphate</keyword>
<dbReference type="InterPro" id="IPR000183">
    <property type="entry name" value="Orn/DAP/Arg_de-COase"/>
</dbReference>
<comment type="function">
    <text evidence="3">Catalyzes the biosynthesis of agmatine from arginine.</text>
</comment>
<dbReference type="Pfam" id="PF17944">
    <property type="entry name" value="Arg_decarbox_C"/>
    <property type="match status" value="1"/>
</dbReference>
<evidence type="ECO:0000256" key="10">
    <source>
        <dbReference type="ARBA" id="ARBA00023066"/>
    </source>
</evidence>
<evidence type="ECO:0000313" key="17">
    <source>
        <dbReference type="EMBL" id="MBE0366511.1"/>
    </source>
</evidence>
<feature type="domain" description="Orn/DAP/Arg decarboxylase 2 N-terminal" evidence="14">
    <location>
        <begin position="87"/>
        <end position="340"/>
    </location>
</feature>
<evidence type="ECO:0000256" key="2">
    <source>
        <dbReference type="ARBA" id="ARBA00001946"/>
    </source>
</evidence>
<evidence type="ECO:0000256" key="9">
    <source>
        <dbReference type="ARBA" id="ARBA00022898"/>
    </source>
</evidence>
<evidence type="ECO:0000259" key="16">
    <source>
        <dbReference type="Pfam" id="PF17944"/>
    </source>
</evidence>
<keyword evidence="18" id="KW-1185">Reference proteome</keyword>
<sequence>MKWGLETARDIYNVAHWSDGYFDINDQGELVAFPDGEKRTPAISLTELTEQFKAEGLTLPVLVRFTDILQHRVDTMTEAFSLACEQKQYQGHYTCVYPIKVNQQRSVVSKLLAHPSGLVGLEAGSKPELMAILGLANKPITIVCNGYKDSEFLRLACIGQAMGHNVNVVVEKLSELTSLIKEIDDLDIEPAIGIRIRLNSVGKGKWQNTGGEKGKFGLTAGQVLEAVETLKRHNKLHLMNLVHFHIGSQIANIRDIQRALTECARHFAELSRLGVPLKTVDVGGGLGVDYEGSGSRSACSMNYTVAEYARNVVSAFADVCDQHDLEHPAIITESGRALTAHHAVLITDVIDIEKAPKQTSNTPPNKSDHAILHQLWQVLHRITPRLALEAYHDAMHLFSEAHGQYVHGLVSMTQWAQIELMYFTILHQVRETLSDNARSHREVLDDLNEKLADKLFVNFSLFQSLPDVWGIQQLFPVMPIESLDQPLTQRAIIQDITCDSDGQIREYVEGSGIESSLPIPPYQFGQQYHLAMFMVGAYQEILGDLHNLFGDTDSVHVELTEQGYTLTNAIKGDSVADVLKFVHYDHEKLSNNFVEQVSKLDIEHDLKAQYLAELNAGLAGYTYFED</sequence>
<dbReference type="InterPro" id="IPR040634">
    <property type="entry name" value="Arg_decarb_HB"/>
</dbReference>
<keyword evidence="11" id="KW-0620">Polyamine biosynthesis</keyword>
<keyword evidence="6" id="KW-0479">Metal-binding</keyword>
<dbReference type="InterPro" id="IPR029066">
    <property type="entry name" value="PLP-binding_barrel"/>
</dbReference>
<dbReference type="Proteomes" id="UP000615755">
    <property type="component" value="Unassembled WGS sequence"/>
</dbReference>
<accession>A0ABR9E691</accession>
<feature type="domain" description="Arginine decarboxylase C-terminal helical" evidence="16">
    <location>
        <begin position="575"/>
        <end position="624"/>
    </location>
</feature>